<protein>
    <submittedName>
        <fullName evidence="2">Uncharacterized protein</fullName>
    </submittedName>
</protein>
<evidence type="ECO:0000256" key="1">
    <source>
        <dbReference type="SAM" id="MobiDB-lite"/>
    </source>
</evidence>
<dbReference type="EMBL" id="JAFREL020000003">
    <property type="protein sequence ID" value="MEO1771624.1"/>
    <property type="molecule type" value="Genomic_DNA"/>
</dbReference>
<keyword evidence="3" id="KW-1185">Reference proteome</keyword>
<feature type="compositionally biased region" description="Basic and acidic residues" evidence="1">
    <location>
        <begin position="325"/>
        <end position="339"/>
    </location>
</feature>
<comment type="caution">
    <text evidence="2">The sequence shown here is derived from an EMBL/GenBank/DDBJ whole genome shotgun (WGS) entry which is preliminary data.</text>
</comment>
<sequence>MATVKKLENRQIFGMRNRANLEKRITDHFHQSRDAIRVIFSVIAISVRNGLSTSDFSFMAKDLIRSLFLENEEILSIPLSCVYFRDYFNDSEWQTVINRLFSSQEEYEQLTESTRLYLEDLRPLLNSGEFPTEKKTNMISYFKDANGKRHSWSLSNVNPTITNEEHYALLSILGTLTIFEKDGVRRFVEPIYADFMTYEPSFDSRSEEETMKLQAKAGKLLPITTQKIEEVAHESDTKVELTSTSEATGAGQEAGIDPSTDKMSTKKDTQGQKDSLKTIDRSTIPDSAPKTYQAQEGKLKTTLTKEEIQLEPEKRTVPISPEKPLSNKERYQKLLEQKNRNKQSKQGLLNQLNKRGKKRK</sequence>
<evidence type="ECO:0000313" key="3">
    <source>
        <dbReference type="Proteomes" id="UP000664357"/>
    </source>
</evidence>
<dbReference type="Proteomes" id="UP000664357">
    <property type="component" value="Unassembled WGS sequence"/>
</dbReference>
<dbReference type="RefSeq" id="WP_207704655.1">
    <property type="nucleotide sequence ID" value="NZ_JAFREL020000003.1"/>
</dbReference>
<organism evidence="2 3">
    <name type="scientific">Candidatus Enterococcus ferrettii</name>
    <dbReference type="NCBI Taxonomy" id="2815324"/>
    <lineage>
        <taxon>Bacteria</taxon>
        <taxon>Bacillati</taxon>
        <taxon>Bacillota</taxon>
        <taxon>Bacilli</taxon>
        <taxon>Lactobacillales</taxon>
        <taxon>Enterococcaceae</taxon>
        <taxon>Enterococcus</taxon>
    </lineage>
</organism>
<feature type="region of interest" description="Disordered" evidence="1">
    <location>
        <begin position="231"/>
        <end position="360"/>
    </location>
</feature>
<gene>
    <name evidence="2" type="ORF">JZO67_003605</name>
</gene>
<evidence type="ECO:0000313" key="2">
    <source>
        <dbReference type="EMBL" id="MEO1771624.1"/>
    </source>
</evidence>
<reference evidence="2 3" key="1">
    <citation type="submission" date="2024-02" db="EMBL/GenBank/DDBJ databases">
        <title>The Genome Sequence of Enterococcus sp. DIV0159.</title>
        <authorList>
            <person name="Earl A."/>
            <person name="Manson A."/>
            <person name="Gilmore M."/>
            <person name="Sanders J."/>
            <person name="Shea T."/>
            <person name="Howe W."/>
            <person name="Livny J."/>
            <person name="Cuomo C."/>
            <person name="Neafsey D."/>
            <person name="Birren B."/>
        </authorList>
    </citation>
    <scope>NUCLEOTIDE SEQUENCE [LARGE SCALE GENOMIC DNA]</scope>
    <source>
        <strain evidence="2 3">665A</strain>
    </source>
</reference>
<feature type="compositionally biased region" description="Polar residues" evidence="1">
    <location>
        <begin position="344"/>
        <end position="353"/>
    </location>
</feature>
<feature type="compositionally biased region" description="Basic and acidic residues" evidence="1">
    <location>
        <begin position="297"/>
        <end position="316"/>
    </location>
</feature>
<accession>A0ABV0EVN7</accession>
<proteinExistence type="predicted"/>
<feature type="compositionally biased region" description="Basic and acidic residues" evidence="1">
    <location>
        <begin position="259"/>
        <end position="280"/>
    </location>
</feature>
<name>A0ABV0EVN7_9ENTE</name>